<evidence type="ECO:0000256" key="1">
    <source>
        <dbReference type="ARBA" id="ARBA00001947"/>
    </source>
</evidence>
<keyword evidence="4" id="KW-0862">Zinc</keyword>
<accession>A0A644Y128</accession>
<evidence type="ECO:0000259" key="5">
    <source>
        <dbReference type="Pfam" id="PF24827"/>
    </source>
</evidence>
<dbReference type="SUPFAM" id="SSF53187">
    <property type="entry name" value="Zn-dependent exopeptidases"/>
    <property type="match status" value="1"/>
</dbReference>
<dbReference type="GO" id="GO:0046872">
    <property type="term" value="F:metal ion binding"/>
    <property type="evidence" value="ECO:0007669"/>
    <property type="project" value="UniProtKB-KW"/>
</dbReference>
<dbReference type="InterPro" id="IPR043795">
    <property type="entry name" value="N-alpha-Ac-DABA-like"/>
</dbReference>
<comment type="cofactor">
    <cofactor evidence="1">
        <name>Zn(2+)</name>
        <dbReference type="ChEBI" id="CHEBI:29105"/>
    </cofactor>
</comment>
<dbReference type="GO" id="GO:0016811">
    <property type="term" value="F:hydrolase activity, acting on carbon-nitrogen (but not peptide) bonds, in linear amides"/>
    <property type="evidence" value="ECO:0007669"/>
    <property type="project" value="InterPro"/>
</dbReference>
<dbReference type="Pfam" id="PF24827">
    <property type="entry name" value="AstE_AspA_cat"/>
    <property type="match status" value="1"/>
</dbReference>
<dbReference type="AlphaFoldDB" id="A0A644Y128"/>
<gene>
    <name evidence="6" type="primary">doeB</name>
    <name evidence="6" type="ORF">SDC9_68509</name>
</gene>
<dbReference type="PIRSF" id="PIRSF039012">
    <property type="entry name" value="ASP"/>
    <property type="match status" value="1"/>
</dbReference>
<evidence type="ECO:0000256" key="3">
    <source>
        <dbReference type="ARBA" id="ARBA00022801"/>
    </source>
</evidence>
<organism evidence="6">
    <name type="scientific">bioreactor metagenome</name>
    <dbReference type="NCBI Taxonomy" id="1076179"/>
    <lineage>
        <taxon>unclassified sequences</taxon>
        <taxon>metagenomes</taxon>
        <taxon>ecological metagenomes</taxon>
    </lineage>
</organism>
<dbReference type="Gene3D" id="3.40.630.10">
    <property type="entry name" value="Zn peptidases"/>
    <property type="match status" value="1"/>
</dbReference>
<evidence type="ECO:0000313" key="6">
    <source>
        <dbReference type="EMBL" id="MPM22059.1"/>
    </source>
</evidence>
<evidence type="ECO:0000256" key="2">
    <source>
        <dbReference type="ARBA" id="ARBA00022723"/>
    </source>
</evidence>
<dbReference type="PANTHER" id="PTHR37326">
    <property type="entry name" value="BLL3975 PROTEIN"/>
    <property type="match status" value="1"/>
</dbReference>
<dbReference type="InterPro" id="IPR055438">
    <property type="entry name" value="AstE_AspA_cat"/>
</dbReference>
<dbReference type="InterPro" id="IPR053138">
    <property type="entry name" value="N-alpha-Ac-DABA_deacetylase"/>
</dbReference>
<evidence type="ECO:0000256" key="4">
    <source>
        <dbReference type="ARBA" id="ARBA00022833"/>
    </source>
</evidence>
<dbReference type="PANTHER" id="PTHR37326:SF1">
    <property type="entry name" value="BLL3975 PROTEIN"/>
    <property type="match status" value="1"/>
</dbReference>
<protein>
    <submittedName>
        <fullName evidence="6">N-alpha-acetyl-L-2,4-diaminobutyric acid deacetylase</fullName>
        <ecNumber evidence="6">3.5.1.125</ecNumber>
    </submittedName>
</protein>
<proteinExistence type="predicted"/>
<sequence length="314" mass="34270">MKKTEEILAYRDRDGQEIKIPAVTFTGDSAGPHAVITAGVHGCEYPPIIAAAEFCRTCKLEDVRGTITVVTISALNSFEKRTPFVCPVDGKNPNRFFPGDESGSYTECLTYHLFHDIISKGDYHIDLHCGDMTETLAPFCEFGTGFSVEVDQKSREIALYSGMPNLVESNFRDGGGDLPEGLGYMNSVRYGIPAAIVEVGQMGRTDRDYVEGHLFCIRNVLRRFGNLSGQAVPTATPSWFTTYDSVYAPATGIFLRCVEAGEDVVSGQKIGVIEDYFGNPIAEATAHSAGRILYLTSSIAVQKDGFLLDMVLKS</sequence>
<dbReference type="GO" id="GO:0016788">
    <property type="term" value="F:hydrolase activity, acting on ester bonds"/>
    <property type="evidence" value="ECO:0007669"/>
    <property type="project" value="InterPro"/>
</dbReference>
<keyword evidence="2" id="KW-0479">Metal-binding</keyword>
<feature type="domain" description="Succinylglutamate desuccinylase/Aspartoacylase catalytic" evidence="5">
    <location>
        <begin position="31"/>
        <end position="221"/>
    </location>
</feature>
<reference evidence="6" key="1">
    <citation type="submission" date="2019-08" db="EMBL/GenBank/DDBJ databases">
        <authorList>
            <person name="Kucharzyk K."/>
            <person name="Murdoch R.W."/>
            <person name="Higgins S."/>
            <person name="Loffler F."/>
        </authorList>
    </citation>
    <scope>NUCLEOTIDE SEQUENCE</scope>
</reference>
<name>A0A644Y128_9ZZZZ</name>
<dbReference type="EMBL" id="VSSQ01003726">
    <property type="protein sequence ID" value="MPM22059.1"/>
    <property type="molecule type" value="Genomic_DNA"/>
</dbReference>
<keyword evidence="3 6" id="KW-0378">Hydrolase</keyword>
<dbReference type="EC" id="3.5.1.125" evidence="6"/>
<comment type="caution">
    <text evidence="6">The sequence shown here is derived from an EMBL/GenBank/DDBJ whole genome shotgun (WGS) entry which is preliminary data.</text>
</comment>